<dbReference type="Proteomes" id="UP000708208">
    <property type="component" value="Unassembled WGS sequence"/>
</dbReference>
<sequence>ELRPRTQFEYKSSSEGLIGLSVISFPLEIDSKLACTCLVAGPSSPNCPSRPLEGESLHECQGRMLGYLGIDSIVDLILSRNCLELDTQLQILKPP</sequence>
<gene>
    <name evidence="1" type="ORF">AFUS01_LOCUS29779</name>
</gene>
<evidence type="ECO:0000313" key="1">
    <source>
        <dbReference type="EMBL" id="CAG7819321.1"/>
    </source>
</evidence>
<evidence type="ECO:0000313" key="2">
    <source>
        <dbReference type="Proteomes" id="UP000708208"/>
    </source>
</evidence>
<proteinExistence type="predicted"/>
<reference evidence="1" key="1">
    <citation type="submission" date="2021-06" db="EMBL/GenBank/DDBJ databases">
        <authorList>
            <person name="Hodson N. C."/>
            <person name="Mongue J. A."/>
            <person name="Jaron S. K."/>
        </authorList>
    </citation>
    <scope>NUCLEOTIDE SEQUENCE</scope>
</reference>
<keyword evidence="2" id="KW-1185">Reference proteome</keyword>
<protein>
    <submittedName>
        <fullName evidence="1">Uncharacterized protein</fullName>
    </submittedName>
</protein>
<dbReference type="EMBL" id="CAJVCH010446592">
    <property type="protein sequence ID" value="CAG7819321.1"/>
    <property type="molecule type" value="Genomic_DNA"/>
</dbReference>
<dbReference type="AlphaFoldDB" id="A0A8J2KT30"/>
<accession>A0A8J2KT30</accession>
<name>A0A8J2KT30_9HEXA</name>
<feature type="non-terminal residue" evidence="1">
    <location>
        <position position="1"/>
    </location>
</feature>
<comment type="caution">
    <text evidence="1">The sequence shown here is derived from an EMBL/GenBank/DDBJ whole genome shotgun (WGS) entry which is preliminary data.</text>
</comment>
<organism evidence="1 2">
    <name type="scientific">Allacma fusca</name>
    <dbReference type="NCBI Taxonomy" id="39272"/>
    <lineage>
        <taxon>Eukaryota</taxon>
        <taxon>Metazoa</taxon>
        <taxon>Ecdysozoa</taxon>
        <taxon>Arthropoda</taxon>
        <taxon>Hexapoda</taxon>
        <taxon>Collembola</taxon>
        <taxon>Symphypleona</taxon>
        <taxon>Sminthuridae</taxon>
        <taxon>Allacma</taxon>
    </lineage>
</organism>